<feature type="non-terminal residue" evidence="2">
    <location>
        <position position="1"/>
    </location>
</feature>
<evidence type="ECO:0000313" key="3">
    <source>
        <dbReference type="Proteomes" id="UP000722791"/>
    </source>
</evidence>
<organism evidence="2 3">
    <name type="scientific">Volvox reticuliferus</name>
    <dbReference type="NCBI Taxonomy" id="1737510"/>
    <lineage>
        <taxon>Eukaryota</taxon>
        <taxon>Viridiplantae</taxon>
        <taxon>Chlorophyta</taxon>
        <taxon>core chlorophytes</taxon>
        <taxon>Chlorophyceae</taxon>
        <taxon>CS clade</taxon>
        <taxon>Chlamydomonadales</taxon>
        <taxon>Volvocaceae</taxon>
        <taxon>Volvox</taxon>
    </lineage>
</organism>
<sequence>AASRSSSCCSHSSATAPSAASASSTTSACSAISASYIAWKYASSTSIISVPSNSRGGRSRTTASIAFIAITRQLPPFVTAAAPAAPTTSPAPPSACPDAAISPPPLPLSTVTSAGLFLTSTDALNCNSASPG</sequence>
<evidence type="ECO:0000313" key="2">
    <source>
        <dbReference type="EMBL" id="GIM03864.1"/>
    </source>
</evidence>
<reference evidence="2" key="1">
    <citation type="journal article" date="2021" name="Proc. Natl. Acad. Sci. U.S.A.">
        <title>Three genomes in the algal genus Volvox reveal the fate of a haploid sex-determining region after a transition to homothallism.</title>
        <authorList>
            <person name="Yamamoto K."/>
            <person name="Hamaji T."/>
            <person name="Kawai-Toyooka H."/>
            <person name="Matsuzaki R."/>
            <person name="Takahashi F."/>
            <person name="Nishimura Y."/>
            <person name="Kawachi M."/>
            <person name="Noguchi H."/>
            <person name="Minakuchi Y."/>
            <person name="Umen J.G."/>
            <person name="Toyoda A."/>
            <person name="Nozaki H."/>
        </authorList>
    </citation>
    <scope>NUCLEOTIDE SEQUENCE</scope>
    <source>
        <strain evidence="2">NIES-3785</strain>
    </source>
</reference>
<gene>
    <name evidence="2" type="ORF">Vretimale_8535</name>
</gene>
<protein>
    <submittedName>
        <fullName evidence="2">Uncharacterized protein</fullName>
    </submittedName>
</protein>
<feature type="region of interest" description="Disordered" evidence="1">
    <location>
        <begin position="1"/>
        <end position="24"/>
    </location>
</feature>
<proteinExistence type="predicted"/>
<dbReference type="EMBL" id="BNCQ01000014">
    <property type="protein sequence ID" value="GIM03864.1"/>
    <property type="molecule type" value="Genomic_DNA"/>
</dbReference>
<comment type="caution">
    <text evidence="2">The sequence shown here is derived from an EMBL/GenBank/DDBJ whole genome shotgun (WGS) entry which is preliminary data.</text>
</comment>
<accession>A0A8J4GBL5</accession>
<evidence type="ECO:0000256" key="1">
    <source>
        <dbReference type="SAM" id="MobiDB-lite"/>
    </source>
</evidence>
<dbReference type="Proteomes" id="UP000722791">
    <property type="component" value="Unassembled WGS sequence"/>
</dbReference>
<name>A0A8J4GBL5_9CHLO</name>
<dbReference type="AlphaFoldDB" id="A0A8J4GBL5"/>